<dbReference type="EMBL" id="DROD01000217">
    <property type="protein sequence ID" value="HHJ52172.1"/>
    <property type="molecule type" value="Genomic_DNA"/>
</dbReference>
<gene>
    <name evidence="7" type="ORF">ENJ89_03160</name>
</gene>
<keyword evidence="2" id="KW-1003">Cell membrane</keyword>
<evidence type="ECO:0000256" key="1">
    <source>
        <dbReference type="ARBA" id="ARBA00004533"/>
    </source>
</evidence>
<dbReference type="Pfam" id="PF03279">
    <property type="entry name" value="Lip_A_acyltrans"/>
    <property type="match status" value="1"/>
</dbReference>
<keyword evidence="6" id="KW-0012">Acyltransferase</keyword>
<evidence type="ECO:0000256" key="4">
    <source>
        <dbReference type="ARBA" id="ARBA00022679"/>
    </source>
</evidence>
<evidence type="ECO:0000256" key="3">
    <source>
        <dbReference type="ARBA" id="ARBA00022519"/>
    </source>
</evidence>
<reference evidence="7" key="1">
    <citation type="journal article" date="2020" name="mSystems">
        <title>Genome- and Community-Level Interaction Insights into Carbon Utilization and Element Cycling Functions of Hydrothermarchaeota in Hydrothermal Sediment.</title>
        <authorList>
            <person name="Zhou Z."/>
            <person name="Liu Y."/>
            <person name="Xu W."/>
            <person name="Pan J."/>
            <person name="Luo Z.H."/>
            <person name="Li M."/>
        </authorList>
    </citation>
    <scope>NUCLEOTIDE SEQUENCE [LARGE SCALE GENOMIC DNA]</scope>
    <source>
        <strain evidence="7">HyVt-527</strain>
    </source>
</reference>
<keyword evidence="5" id="KW-0472">Membrane</keyword>
<evidence type="ECO:0000313" key="7">
    <source>
        <dbReference type="EMBL" id="HHJ52172.1"/>
    </source>
</evidence>
<protein>
    <recommendedName>
        <fullName evidence="8">Lipid A biosynthesis acyltransferase</fullName>
    </recommendedName>
</protein>
<evidence type="ECO:0000256" key="5">
    <source>
        <dbReference type="ARBA" id="ARBA00023136"/>
    </source>
</evidence>
<proteinExistence type="predicted"/>
<organism evidence="7">
    <name type="scientific">Caldithrix abyssi</name>
    <dbReference type="NCBI Taxonomy" id="187145"/>
    <lineage>
        <taxon>Bacteria</taxon>
        <taxon>Pseudomonadati</taxon>
        <taxon>Calditrichota</taxon>
        <taxon>Calditrichia</taxon>
        <taxon>Calditrichales</taxon>
        <taxon>Calditrichaceae</taxon>
        <taxon>Caldithrix</taxon>
    </lineage>
</organism>
<evidence type="ECO:0008006" key="8">
    <source>
        <dbReference type="Google" id="ProtNLM"/>
    </source>
</evidence>
<dbReference type="GO" id="GO:0009247">
    <property type="term" value="P:glycolipid biosynthetic process"/>
    <property type="evidence" value="ECO:0007669"/>
    <property type="project" value="UniProtKB-ARBA"/>
</dbReference>
<dbReference type="PANTHER" id="PTHR30606">
    <property type="entry name" value="LIPID A BIOSYNTHESIS LAUROYL ACYLTRANSFERASE"/>
    <property type="match status" value="1"/>
</dbReference>
<dbReference type="AlphaFoldDB" id="A0A7V5PNU5"/>
<comment type="caution">
    <text evidence="7">The sequence shown here is derived from an EMBL/GenBank/DDBJ whole genome shotgun (WGS) entry which is preliminary data.</text>
</comment>
<comment type="subcellular location">
    <subcellularLocation>
        <location evidence="1">Cell inner membrane</location>
    </subcellularLocation>
</comment>
<name>A0A7V5PNU5_CALAY</name>
<dbReference type="PIRSF" id="PIRSF026649">
    <property type="entry name" value="MsbB"/>
    <property type="match status" value="1"/>
</dbReference>
<dbReference type="CDD" id="cd07984">
    <property type="entry name" value="LPLAT_LABLAT-like"/>
    <property type="match status" value="1"/>
</dbReference>
<keyword evidence="3" id="KW-0997">Cell inner membrane</keyword>
<dbReference type="GO" id="GO:0016746">
    <property type="term" value="F:acyltransferase activity"/>
    <property type="evidence" value="ECO:0007669"/>
    <property type="project" value="UniProtKB-KW"/>
</dbReference>
<dbReference type="InterPro" id="IPR004960">
    <property type="entry name" value="LipA_acyltrans"/>
</dbReference>
<keyword evidence="4" id="KW-0808">Transferase</keyword>
<evidence type="ECO:0000256" key="6">
    <source>
        <dbReference type="ARBA" id="ARBA00023315"/>
    </source>
</evidence>
<accession>A0A7V5PNU5</accession>
<dbReference type="GO" id="GO:0005886">
    <property type="term" value="C:plasma membrane"/>
    <property type="evidence" value="ECO:0007669"/>
    <property type="project" value="UniProtKB-SubCell"/>
</dbReference>
<dbReference type="Proteomes" id="UP000886124">
    <property type="component" value="Unassembled WGS sequence"/>
</dbReference>
<sequence length="303" mass="35560">MSASGKKRIAHRIEYFFLKTLYAVFSRLSFKGGKRAAQALYFLVAHVLRYRRKVILQNLHRVYGEELPMERKRLLKGIYRNFVYLWMEVLQTSLLTKENLDEHFDFHNREVLDKIVAEGRGLVLLSGHFGNFEWLAQYFAMTGLTAYGIVKRQSNPYVNKLIEAIRTQKGARIIYTKDAMAQGMEALRKKNILALVADQDARHRGVFVDFMGLPSSTPVGPAVFHLRSKAPLYFIASIRKDYGKFDVWIEPVSDHVEHLEVNDENILRITQKHTSALEKWVRKYPDQWFWMHKRWKTRPRDNG</sequence>
<evidence type="ECO:0000256" key="2">
    <source>
        <dbReference type="ARBA" id="ARBA00022475"/>
    </source>
</evidence>
<dbReference type="PANTHER" id="PTHR30606:SF10">
    <property type="entry name" value="PHOSPHATIDYLINOSITOL MANNOSIDE ACYLTRANSFERASE"/>
    <property type="match status" value="1"/>
</dbReference>